<organism evidence="1 2">
    <name type="scientific">Thalassobacterium maritimum</name>
    <dbReference type="NCBI Taxonomy" id="3041265"/>
    <lineage>
        <taxon>Bacteria</taxon>
        <taxon>Pseudomonadati</taxon>
        <taxon>Verrucomicrobiota</taxon>
        <taxon>Opitutia</taxon>
        <taxon>Puniceicoccales</taxon>
        <taxon>Coraliomargaritaceae</taxon>
        <taxon>Thalassobacterium</taxon>
    </lineage>
</organism>
<reference evidence="1 2" key="1">
    <citation type="submission" date="2023-04" db="EMBL/GenBank/DDBJ databases">
        <title>A novel bacteria isolated from coastal sediment.</title>
        <authorList>
            <person name="Liu X.-J."/>
            <person name="Du Z.-J."/>
        </authorList>
    </citation>
    <scope>NUCLEOTIDE SEQUENCE [LARGE SCALE GENOMIC DNA]</scope>
    <source>
        <strain evidence="1 2">SDUM461003</strain>
    </source>
</reference>
<protein>
    <submittedName>
        <fullName evidence="1">Uncharacterized protein</fullName>
    </submittedName>
</protein>
<evidence type="ECO:0000313" key="1">
    <source>
        <dbReference type="EMBL" id="MDQ8209635.1"/>
    </source>
</evidence>
<accession>A0ABU1AZS7</accession>
<dbReference type="RefSeq" id="WP_308952553.1">
    <property type="nucleotide sequence ID" value="NZ_JARXHW010000100.1"/>
</dbReference>
<evidence type="ECO:0000313" key="2">
    <source>
        <dbReference type="Proteomes" id="UP001225316"/>
    </source>
</evidence>
<dbReference type="Gene3D" id="3.40.91.30">
    <property type="match status" value="1"/>
</dbReference>
<proteinExistence type="predicted"/>
<dbReference type="Proteomes" id="UP001225316">
    <property type="component" value="Unassembled WGS sequence"/>
</dbReference>
<comment type="caution">
    <text evidence="1">The sequence shown here is derived from an EMBL/GenBank/DDBJ whole genome shotgun (WGS) entry which is preliminary data.</text>
</comment>
<gene>
    <name evidence="1" type="ORF">QEH52_19100</name>
</gene>
<dbReference type="EMBL" id="JARXHW010000100">
    <property type="protein sequence ID" value="MDQ8209635.1"/>
    <property type="molecule type" value="Genomic_DNA"/>
</dbReference>
<keyword evidence="2" id="KW-1185">Reference proteome</keyword>
<name>A0ABU1AZS7_9BACT</name>
<sequence>MKAIETAYRGYRFRSRLEARWAIYFDEIGIEWEYEPEGFEFDNGIRYLPDFFFPQVKLWGEVKAGRFSQKELEKVKMLVKGTEQSCILLEGTPDERSYALVGKATDSDEIIVGEESGYDCVISMYHNYPRDEGRFYTHTGGLTEADFEWNGLFDDVREAVHSARSARFEFGENGKSPTSR</sequence>